<dbReference type="Gene3D" id="2.40.33.20">
    <property type="entry name" value="PK beta-barrel domain-like"/>
    <property type="match status" value="1"/>
</dbReference>
<dbReference type="OrthoDB" id="5390at2759"/>
<evidence type="ECO:0000313" key="7">
    <source>
        <dbReference type="Proteomes" id="UP000240883"/>
    </source>
</evidence>
<dbReference type="Gene3D" id="3.10.20.30">
    <property type="match status" value="1"/>
</dbReference>
<dbReference type="AlphaFoldDB" id="A0A2T2PDE4"/>
<dbReference type="PROSITE" id="PS51384">
    <property type="entry name" value="FAD_FR"/>
    <property type="match status" value="1"/>
</dbReference>
<name>A0A2T2PDE4_CORCC</name>
<dbReference type="InterPro" id="IPR011037">
    <property type="entry name" value="Pyrv_Knase-like_insert_dom_sf"/>
</dbReference>
<dbReference type="EMBL" id="KZ678128">
    <property type="protein sequence ID" value="PSN75556.1"/>
    <property type="molecule type" value="Genomic_DNA"/>
</dbReference>
<dbReference type="Pfam" id="PF00111">
    <property type="entry name" value="Fer2"/>
    <property type="match status" value="1"/>
</dbReference>
<dbReference type="Gene3D" id="2.40.30.10">
    <property type="entry name" value="Translation factors"/>
    <property type="match status" value="1"/>
</dbReference>
<reference evidence="6 7" key="1">
    <citation type="journal article" date="2018" name="Front. Microbiol.">
        <title>Genome-Wide Analysis of Corynespora cassiicola Leaf Fall Disease Putative Effectors.</title>
        <authorList>
            <person name="Lopez D."/>
            <person name="Ribeiro S."/>
            <person name="Label P."/>
            <person name="Fumanal B."/>
            <person name="Venisse J.S."/>
            <person name="Kohler A."/>
            <person name="de Oliveira R.R."/>
            <person name="Labutti K."/>
            <person name="Lipzen A."/>
            <person name="Lail K."/>
            <person name="Bauer D."/>
            <person name="Ohm R.A."/>
            <person name="Barry K.W."/>
            <person name="Spatafora J."/>
            <person name="Grigoriev I.V."/>
            <person name="Martin F.M."/>
            <person name="Pujade-Renaud V."/>
        </authorList>
    </citation>
    <scope>NUCLEOTIDE SEQUENCE [LARGE SCALE GENOMIC DNA]</scope>
    <source>
        <strain evidence="6 7">Philippines</strain>
    </source>
</reference>
<dbReference type="InterPro" id="IPR036010">
    <property type="entry name" value="2Fe-2S_ferredoxin-like_sf"/>
</dbReference>
<dbReference type="CDD" id="cd00207">
    <property type="entry name" value="fer2"/>
    <property type="match status" value="1"/>
</dbReference>
<evidence type="ECO:0000259" key="3">
    <source>
        <dbReference type="PROSITE" id="PS51085"/>
    </source>
</evidence>
<accession>A0A2T2PDE4</accession>
<proteinExistence type="predicted"/>
<dbReference type="InterPro" id="IPR039261">
    <property type="entry name" value="FNR_nucleotide-bd"/>
</dbReference>
<feature type="domain" description="2Fe-2S ferredoxin-type" evidence="3">
    <location>
        <begin position="477"/>
        <end position="559"/>
    </location>
</feature>
<dbReference type="CDD" id="cd06185">
    <property type="entry name" value="PDR_like"/>
    <property type="match status" value="1"/>
</dbReference>
<dbReference type="SUPFAM" id="SSF63380">
    <property type="entry name" value="Riboflavin synthase domain-like"/>
    <property type="match status" value="1"/>
</dbReference>
<dbReference type="PANTHER" id="PTHR30212">
    <property type="entry name" value="PROTEIN YIIM"/>
    <property type="match status" value="1"/>
</dbReference>
<keyword evidence="1" id="KW-0479">Metal-binding</keyword>
<dbReference type="PROSITE" id="PS51340">
    <property type="entry name" value="MOSC"/>
    <property type="match status" value="1"/>
</dbReference>
<dbReference type="STRING" id="1448308.A0A2T2PDE4"/>
<protein>
    <submittedName>
        <fullName evidence="6">PK beta-barrel-protein domain-containing protein-like protein</fullName>
    </submittedName>
</protein>
<dbReference type="GO" id="GO:0030170">
    <property type="term" value="F:pyridoxal phosphate binding"/>
    <property type="evidence" value="ECO:0007669"/>
    <property type="project" value="InterPro"/>
</dbReference>
<dbReference type="PROSITE" id="PS51085">
    <property type="entry name" value="2FE2S_FER_2"/>
    <property type="match status" value="1"/>
</dbReference>
<dbReference type="Proteomes" id="UP000240883">
    <property type="component" value="Unassembled WGS sequence"/>
</dbReference>
<dbReference type="InterPro" id="IPR017938">
    <property type="entry name" value="Riboflavin_synthase-like_b-brl"/>
</dbReference>
<dbReference type="Gene3D" id="3.40.50.80">
    <property type="entry name" value="Nucleotide-binding domain of ferredoxin-NADP reductase (FNR) module"/>
    <property type="match status" value="1"/>
</dbReference>
<sequence>MAISSWVPPLPPNPDDFKNPPPFAPHPLIHFRAGKVKVALGKDIETGIFKKPIFGPVEITRNGIATDEHAYEPHRHTDKALLHYCSSHYADWAKEIPASAHHFKPGAFGENFFSEEVSEKNVCIGDRITIGNVLLEVTEPRAPCFKLNHRFEVKDMAKRSQTLMRTGWLYRVLTPGIVHAGDIIRLVERPYPEWSVSRVMYYLFIDRNCMDMNKKLSELEPLGEDIKSRFIKRVADNKLEDETGRWFGGESDKMDAWSEYRIVEKRRETNTVTAFVLEAIEDLKEQDITPVEPGSHVRLKLGGKLVRAYSVVGGTSKRFELGIALDSNSRGGSRFLHEETKVGDVITASRITTSFPLAPEADHHVIIAGGIGITSFMSALSHLESSGKSYELHLAVADEVPFASRLPPRAKVYRKAQSARLDLPSVFSQITSCGAHIYCCGPRRLMDGVRAAAAQFGVPEHTLHFEAFTVETSGDPFMVELKESGKVVEVGPMQSLLDALRAVGMDVDSSCEVGNCGTCRVDVCKGRVEHRGTGLEEDAKGIAMLSCVSRGVGRIVLDL</sequence>
<dbReference type="InterPro" id="IPR001041">
    <property type="entry name" value="2Fe-2S_ferredoxin-type"/>
</dbReference>
<keyword evidence="1" id="KW-0001">2Fe-2S</keyword>
<dbReference type="PROSITE" id="PS00197">
    <property type="entry name" value="2FE2S_FER_1"/>
    <property type="match status" value="1"/>
</dbReference>
<keyword evidence="7" id="KW-1185">Reference proteome</keyword>
<dbReference type="GO" id="GO:0030151">
    <property type="term" value="F:molybdenum ion binding"/>
    <property type="evidence" value="ECO:0007669"/>
    <property type="project" value="InterPro"/>
</dbReference>
<keyword evidence="2" id="KW-0411">Iron-sulfur</keyword>
<dbReference type="Pfam" id="PF03473">
    <property type="entry name" value="MOSC"/>
    <property type="match status" value="1"/>
</dbReference>
<evidence type="ECO:0000313" key="6">
    <source>
        <dbReference type="EMBL" id="PSN75556.1"/>
    </source>
</evidence>
<dbReference type="InterPro" id="IPR006058">
    <property type="entry name" value="2Fe2S_fd_BS"/>
</dbReference>
<dbReference type="InterPro" id="IPR017927">
    <property type="entry name" value="FAD-bd_FR_type"/>
</dbReference>
<evidence type="ECO:0000259" key="4">
    <source>
        <dbReference type="PROSITE" id="PS51340"/>
    </source>
</evidence>
<evidence type="ECO:0000256" key="1">
    <source>
        <dbReference type="ARBA" id="ARBA00022714"/>
    </source>
</evidence>
<organism evidence="6 7">
    <name type="scientific">Corynespora cassiicola Philippines</name>
    <dbReference type="NCBI Taxonomy" id="1448308"/>
    <lineage>
        <taxon>Eukaryota</taxon>
        <taxon>Fungi</taxon>
        <taxon>Dikarya</taxon>
        <taxon>Ascomycota</taxon>
        <taxon>Pezizomycotina</taxon>
        <taxon>Dothideomycetes</taxon>
        <taxon>Pleosporomycetidae</taxon>
        <taxon>Pleosporales</taxon>
        <taxon>Corynesporascaceae</taxon>
        <taxon>Corynespora</taxon>
    </lineage>
</organism>
<dbReference type="SUPFAM" id="SSF50800">
    <property type="entry name" value="PK beta-barrel domain-like"/>
    <property type="match status" value="1"/>
</dbReference>
<dbReference type="InterPro" id="IPR005302">
    <property type="entry name" value="MoCF_Sase_C"/>
</dbReference>
<dbReference type="GO" id="GO:0051537">
    <property type="term" value="F:2 iron, 2 sulfur cluster binding"/>
    <property type="evidence" value="ECO:0007669"/>
    <property type="project" value="UniProtKB-KW"/>
</dbReference>
<dbReference type="SUPFAM" id="SSF52343">
    <property type="entry name" value="Ferredoxin reductase-like, C-terminal NADP-linked domain"/>
    <property type="match status" value="1"/>
</dbReference>
<feature type="domain" description="FAD-binding FR-type" evidence="5">
    <location>
        <begin position="255"/>
        <end position="358"/>
    </location>
</feature>
<dbReference type="InterPro" id="IPR012675">
    <property type="entry name" value="Beta-grasp_dom_sf"/>
</dbReference>
<dbReference type="GO" id="GO:0016491">
    <property type="term" value="F:oxidoreductase activity"/>
    <property type="evidence" value="ECO:0007669"/>
    <property type="project" value="InterPro"/>
</dbReference>
<evidence type="ECO:0000256" key="2">
    <source>
        <dbReference type="ARBA" id="ARBA00023014"/>
    </source>
</evidence>
<evidence type="ECO:0000259" key="5">
    <source>
        <dbReference type="PROSITE" id="PS51384"/>
    </source>
</evidence>
<feature type="domain" description="MOSC" evidence="4">
    <location>
        <begin position="51"/>
        <end position="187"/>
    </location>
</feature>
<gene>
    <name evidence="6" type="ORF">BS50DRAFT_42696</name>
</gene>
<dbReference type="PRINTS" id="PR00409">
    <property type="entry name" value="PHDIOXRDTASE"/>
</dbReference>
<keyword evidence="1" id="KW-0408">Iron</keyword>
<dbReference type="InterPro" id="IPR052353">
    <property type="entry name" value="Benzoxazolinone_Detox_Enz"/>
</dbReference>
<dbReference type="SUPFAM" id="SSF54292">
    <property type="entry name" value="2Fe-2S ferredoxin-like"/>
    <property type="match status" value="1"/>
</dbReference>
<dbReference type="PANTHER" id="PTHR30212:SF2">
    <property type="entry name" value="PROTEIN YIIM"/>
    <property type="match status" value="1"/>
</dbReference>